<dbReference type="InterPro" id="IPR009656">
    <property type="entry name" value="PHB_depo_C"/>
</dbReference>
<evidence type="ECO:0000259" key="1">
    <source>
        <dbReference type="Pfam" id="PF06850"/>
    </source>
</evidence>
<dbReference type="PANTHER" id="PTHR36837">
    <property type="entry name" value="POLY(3-HYDROXYALKANOATE) POLYMERASE SUBUNIT PHAC"/>
    <property type="match status" value="1"/>
</dbReference>
<evidence type="ECO:0000313" key="2">
    <source>
        <dbReference type="EMBL" id="RDS76894.1"/>
    </source>
</evidence>
<dbReference type="PANTHER" id="PTHR36837:SF4">
    <property type="entry name" value="BLR0908 PROTEIN"/>
    <property type="match status" value="1"/>
</dbReference>
<dbReference type="PIRSF" id="PIRSF020818">
    <property type="entry name" value="PHB_depoly_PhaZ"/>
    <property type="match status" value="1"/>
</dbReference>
<protein>
    <submittedName>
        <fullName evidence="2">Polyhydroxyalkanoate depolymerase</fullName>
    </submittedName>
</protein>
<name>A0A395LN23_9SPHN</name>
<comment type="caution">
    <text evidence="2">The sequence shown here is derived from an EMBL/GenBank/DDBJ whole genome shotgun (WGS) entry which is preliminary data.</text>
</comment>
<accession>A0A395LN23</accession>
<dbReference type="Proteomes" id="UP000254101">
    <property type="component" value="Unassembled WGS sequence"/>
</dbReference>
<dbReference type="SUPFAM" id="SSF53474">
    <property type="entry name" value="alpha/beta-Hydrolases"/>
    <property type="match status" value="1"/>
</dbReference>
<sequence length="411" mass="45711">MLYHAYELQAAWLNSASAMASIGSEWLTNPRNPMAYAGIGPIAGSALEVFAHATIRRGKPEFDIESVRVGGKDHAVSETLVLHRAFGDLKRFRRADLPEDAPAVLIVAPMSGHFATLLRGTVERMVENSEVFITDWHDARDVPLSEGRFDLDDYIDYLVEFLQVIAERNEGRPAHMVAVCQPSVPALAATALMNGAKDKAAPRTLTMMGGPIDTRESPTTVNDVAMKRPLSWFKQNVIATVPAQYSGAGRRVYPGFMQLASFMSMNLGAHMLSHYEMFKHLVEGDDDSAQMTKDFYDEYRSVCDMTAEFYLQTVEEVFQEHSLPNNSFEHRGTVIDLGDIKQTALLAVEGERDDISGIGQTKAALPLARNLSEDKKRYYLARDAGHYGIFNGSKWRTKVAPVIEEFMETHG</sequence>
<dbReference type="InterPro" id="IPR029058">
    <property type="entry name" value="AB_hydrolase_fold"/>
</dbReference>
<dbReference type="InterPro" id="IPR051321">
    <property type="entry name" value="PHA/PHB_synthase"/>
</dbReference>
<feature type="domain" description="PHB de-polymerase C-terminal" evidence="1">
    <location>
        <begin position="209"/>
        <end position="409"/>
    </location>
</feature>
<dbReference type="Pfam" id="PF06850">
    <property type="entry name" value="PHB_depo_C"/>
    <property type="match status" value="1"/>
</dbReference>
<evidence type="ECO:0000313" key="3">
    <source>
        <dbReference type="Proteomes" id="UP000254101"/>
    </source>
</evidence>
<dbReference type="EMBL" id="QRBB01000001">
    <property type="protein sequence ID" value="RDS76894.1"/>
    <property type="molecule type" value="Genomic_DNA"/>
</dbReference>
<dbReference type="InterPro" id="IPR010915">
    <property type="entry name" value="PHB_depoly_PhaZ"/>
</dbReference>
<dbReference type="Gene3D" id="3.40.50.1820">
    <property type="entry name" value="alpha/beta hydrolase"/>
    <property type="match status" value="1"/>
</dbReference>
<organism evidence="2 3">
    <name type="scientific">Alteriqipengyuania lutimaris</name>
    <dbReference type="NCBI Taxonomy" id="1538146"/>
    <lineage>
        <taxon>Bacteria</taxon>
        <taxon>Pseudomonadati</taxon>
        <taxon>Pseudomonadota</taxon>
        <taxon>Alphaproteobacteria</taxon>
        <taxon>Sphingomonadales</taxon>
        <taxon>Erythrobacteraceae</taxon>
        <taxon>Alteriqipengyuania</taxon>
    </lineage>
</organism>
<reference evidence="2 3" key="1">
    <citation type="submission" date="2018-07" db="EMBL/GenBank/DDBJ databases">
        <title>Erythrobacter nanhaiensis sp. nov., a novel member of the genus Erythrobacter isolated from the South China Sea.</title>
        <authorList>
            <person name="Chen X."/>
            <person name="Liu J."/>
        </authorList>
    </citation>
    <scope>NUCLEOTIDE SEQUENCE [LARGE SCALE GENOMIC DNA]</scope>
    <source>
        <strain evidence="2 3">S-5</strain>
    </source>
</reference>
<keyword evidence="3" id="KW-1185">Reference proteome</keyword>
<dbReference type="OrthoDB" id="9774318at2"/>
<proteinExistence type="predicted"/>
<dbReference type="NCBIfam" id="TIGR01849">
    <property type="entry name" value="PHB_depoly_PhaZ"/>
    <property type="match status" value="1"/>
</dbReference>
<dbReference type="AlphaFoldDB" id="A0A395LN23"/>
<gene>
    <name evidence="2" type="primary">phaZ</name>
    <name evidence="2" type="ORF">DL238_04235</name>
</gene>
<dbReference type="RefSeq" id="WP_115491118.1">
    <property type="nucleotide sequence ID" value="NZ_JACHWW010000001.1"/>
</dbReference>